<dbReference type="RefSeq" id="WP_339109088.1">
    <property type="nucleotide sequence ID" value="NZ_CP135443.1"/>
</dbReference>
<dbReference type="EMBL" id="CP135443">
    <property type="protein sequence ID" value="WRY32765.1"/>
    <property type="molecule type" value="Genomic_DNA"/>
</dbReference>
<gene>
    <name evidence="2" type="ORF">RPE78_08565</name>
</gene>
<keyword evidence="1" id="KW-0732">Signal</keyword>
<evidence type="ECO:0000313" key="3">
    <source>
        <dbReference type="Proteomes" id="UP001623290"/>
    </source>
</evidence>
<name>A0ABZ1DVI5_9RHOB</name>
<dbReference type="CDD" id="cd17511">
    <property type="entry name" value="YbjN_AmyR-like"/>
    <property type="match status" value="1"/>
</dbReference>
<feature type="chain" id="PRO_5047471382" evidence="1">
    <location>
        <begin position="23"/>
        <end position="155"/>
    </location>
</feature>
<organism evidence="2 3">
    <name type="scientific">Thioclava litoralis</name>
    <dbReference type="NCBI Taxonomy" id="3076557"/>
    <lineage>
        <taxon>Bacteria</taxon>
        <taxon>Pseudomonadati</taxon>
        <taxon>Pseudomonadota</taxon>
        <taxon>Alphaproteobacteria</taxon>
        <taxon>Rhodobacterales</taxon>
        <taxon>Paracoccaceae</taxon>
        <taxon>Thioclava</taxon>
    </lineage>
</organism>
<sequence>MKQFLLPLACMGLLASAATVQAAAVTAKPSTVSAFLEAYGLPVTQGTDDSGDPMLDSRINGTHFSVYFYGCRGNTNCRTIQFSTGYDLDQPMSATMINEWNRNNRFGRAYLDDEGDPFLEMDINLDGDGVNEKNFDVSLDLWKAVTRDFEHFIDW</sequence>
<proteinExistence type="predicted"/>
<accession>A0ABZ1DVI5</accession>
<dbReference type="InterPro" id="IPR019660">
    <property type="entry name" value="Put_sensory_transdc_reg_YbjN"/>
</dbReference>
<dbReference type="Proteomes" id="UP001623290">
    <property type="component" value="Chromosome"/>
</dbReference>
<dbReference type="Pfam" id="PF10722">
    <property type="entry name" value="YbjN"/>
    <property type="match status" value="1"/>
</dbReference>
<protein>
    <submittedName>
        <fullName evidence="2">YbjN domain-containing protein</fullName>
    </submittedName>
</protein>
<evidence type="ECO:0000313" key="2">
    <source>
        <dbReference type="EMBL" id="WRY32765.1"/>
    </source>
</evidence>
<feature type="signal peptide" evidence="1">
    <location>
        <begin position="1"/>
        <end position="22"/>
    </location>
</feature>
<keyword evidence="3" id="KW-1185">Reference proteome</keyword>
<evidence type="ECO:0000256" key="1">
    <source>
        <dbReference type="SAM" id="SignalP"/>
    </source>
</evidence>
<reference evidence="2 3" key="1">
    <citation type="submission" date="2023-09" db="EMBL/GenBank/DDBJ databases">
        <title>Thioclava shenzhenensis sp. nov., a multidrug resistant bacteria-antagonizing species isolated from coastal seawater.</title>
        <authorList>
            <person name="Long M."/>
        </authorList>
    </citation>
    <scope>NUCLEOTIDE SEQUENCE [LARGE SCALE GENOMIC DNA]</scope>
    <source>
        <strain evidence="2 3">FTW29</strain>
    </source>
</reference>